<dbReference type="PANTHER" id="PTHR31896">
    <property type="entry name" value="FAMILY REGULATORY PROTEIN, PUTATIVE (AFU_ORTHOLOGUE AFUA_3G14730)-RELATED"/>
    <property type="match status" value="1"/>
</dbReference>
<feature type="domain" description="Trichothecene 3-O-acetyltransferase-like N-terminal" evidence="2">
    <location>
        <begin position="16"/>
        <end position="171"/>
    </location>
</feature>
<dbReference type="GO" id="GO:0016740">
    <property type="term" value="F:transferase activity"/>
    <property type="evidence" value="ECO:0007669"/>
    <property type="project" value="UniProtKB-KW"/>
</dbReference>
<dbReference type="InterPro" id="IPR051283">
    <property type="entry name" value="Sec_Metabolite_Acyltrans"/>
</dbReference>
<accession>A0A167BS20</accession>
<comment type="caution">
    <text evidence="3">The sequence shown here is derived from an EMBL/GenBank/DDBJ whole genome shotgun (WGS) entry which is preliminary data.</text>
</comment>
<evidence type="ECO:0000313" key="4">
    <source>
        <dbReference type="Proteomes" id="UP000076584"/>
    </source>
</evidence>
<organism evidence="3 4">
    <name type="scientific">Colletotrichum incanum</name>
    <name type="common">Soybean anthracnose fungus</name>
    <dbReference type="NCBI Taxonomy" id="1573173"/>
    <lineage>
        <taxon>Eukaryota</taxon>
        <taxon>Fungi</taxon>
        <taxon>Dikarya</taxon>
        <taxon>Ascomycota</taxon>
        <taxon>Pezizomycotina</taxon>
        <taxon>Sordariomycetes</taxon>
        <taxon>Hypocreomycetidae</taxon>
        <taxon>Glomerellales</taxon>
        <taxon>Glomerellaceae</taxon>
        <taxon>Colletotrichum</taxon>
        <taxon>Colletotrichum spaethianum species complex</taxon>
    </lineage>
</organism>
<protein>
    <submittedName>
        <fullName evidence="3">Trichothecene 3-o-acetyltransferase</fullName>
    </submittedName>
</protein>
<evidence type="ECO:0000256" key="1">
    <source>
        <dbReference type="ARBA" id="ARBA00022679"/>
    </source>
</evidence>
<dbReference type="InterPro" id="IPR023213">
    <property type="entry name" value="CAT-like_dom_sf"/>
</dbReference>
<dbReference type="Pfam" id="PF22664">
    <property type="entry name" value="TRI-like_N"/>
    <property type="match status" value="1"/>
</dbReference>
<keyword evidence="4" id="KW-1185">Reference proteome</keyword>
<proteinExistence type="predicted"/>
<dbReference type="InterPro" id="IPR054710">
    <property type="entry name" value="Tri101-like_N"/>
</dbReference>
<dbReference type="Gene3D" id="3.30.559.10">
    <property type="entry name" value="Chloramphenicol acetyltransferase-like domain"/>
    <property type="match status" value="2"/>
</dbReference>
<dbReference type="EMBL" id="LFIW01001609">
    <property type="protein sequence ID" value="KZL81664.1"/>
    <property type="molecule type" value="Genomic_DNA"/>
</dbReference>
<evidence type="ECO:0000259" key="2">
    <source>
        <dbReference type="Pfam" id="PF22664"/>
    </source>
</evidence>
<name>A0A167BS20_COLIC</name>
<reference evidence="3 4" key="1">
    <citation type="submission" date="2015-06" db="EMBL/GenBank/DDBJ databases">
        <title>Survival trade-offs in plant roots during colonization by closely related pathogenic and mutualistic fungi.</title>
        <authorList>
            <person name="Hacquard S."/>
            <person name="Kracher B."/>
            <person name="Hiruma K."/>
            <person name="Weinman A."/>
            <person name="Muench P."/>
            <person name="Garrido Oter R."/>
            <person name="Ver Loren van Themaat E."/>
            <person name="Dallerey J.-F."/>
            <person name="Damm U."/>
            <person name="Henrissat B."/>
            <person name="Lespinet O."/>
            <person name="Thon M."/>
            <person name="Kemen E."/>
            <person name="McHardy A.C."/>
            <person name="Schulze-Lefert P."/>
            <person name="O'Connell R.J."/>
        </authorList>
    </citation>
    <scope>NUCLEOTIDE SEQUENCE [LARGE SCALE GENOMIC DNA]</scope>
    <source>
        <strain evidence="3 4">MAFF 238704</strain>
    </source>
</reference>
<dbReference type="PANTHER" id="PTHR31896:SF64">
    <property type="entry name" value="TRICHOTHECENE 3-O-ACETYLTRANSFERASE"/>
    <property type="match status" value="1"/>
</dbReference>
<dbReference type="STRING" id="1573173.A0A167BS20"/>
<gene>
    <name evidence="3" type="ORF">CI238_07807</name>
</gene>
<evidence type="ECO:0000313" key="3">
    <source>
        <dbReference type="EMBL" id="KZL81664.1"/>
    </source>
</evidence>
<dbReference type="AlphaFoldDB" id="A0A167BS20"/>
<sequence length="443" mass="48826">MDEPIEIFGQQPGLNIYTQIAVCFSVKEEFSTSNIIITLTNGLERLTATFPWIAGQVVNEGASEDNTGVFKIKPHEATPPLVIKDLRNDVSVPTMQAMKQANFPFSMLDESIVAARPTLPIDPTLAGKPEPVFIVQATFIKGGLILTFLGHHQTMDGTGQGQIIDLLSKACRNESFTDEEAAIGNLPRHDIVPLLNNYQRGPEIDSMIITPPKESPEAPARCSWAYFDFPANSLLALKSAASEAVKSGYITTDDALTALVWQSVSRIRASRLSPNEEMKFARAVNVRGYLGIPQTFPGIVQSMTHNSFTLKDLVAGRLGEVALQLRSTLNPEALSYSTRAFATVLSQSPDKRGFSFTGTLRLEKDIMLSSWAKLDLYEQDFGLSLGKPESVRRPQFTPVESLAYLLPKSREGSIALAICLRDDDMAKLKADEEWMEYSKYIGE</sequence>
<dbReference type="Proteomes" id="UP000076584">
    <property type="component" value="Unassembled WGS sequence"/>
</dbReference>
<keyword evidence="1 3" id="KW-0808">Transferase</keyword>